<feature type="transmembrane region" description="Helical" evidence="8">
    <location>
        <begin position="333"/>
        <end position="352"/>
    </location>
</feature>
<dbReference type="Pfam" id="PF07690">
    <property type="entry name" value="MFS_1"/>
    <property type="match status" value="1"/>
</dbReference>
<dbReference type="Gene3D" id="1.20.1250.20">
    <property type="entry name" value="MFS general substrate transporter like domains"/>
    <property type="match status" value="1"/>
</dbReference>
<keyword evidence="6 8" id="KW-0472">Membrane</keyword>
<dbReference type="GO" id="GO:0046677">
    <property type="term" value="P:response to antibiotic"/>
    <property type="evidence" value="ECO:0007669"/>
    <property type="project" value="UniProtKB-KW"/>
</dbReference>
<feature type="transmembrane region" description="Helical" evidence="8">
    <location>
        <begin position="79"/>
        <end position="105"/>
    </location>
</feature>
<feature type="transmembrane region" description="Helical" evidence="8">
    <location>
        <begin position="168"/>
        <end position="189"/>
    </location>
</feature>
<feature type="domain" description="Major facilitator superfamily (MFS) profile" evidence="9">
    <location>
        <begin position="13"/>
        <end position="454"/>
    </location>
</feature>
<dbReference type="PANTHER" id="PTHR42718:SF46">
    <property type="entry name" value="BLR6921 PROTEIN"/>
    <property type="match status" value="1"/>
</dbReference>
<feature type="transmembrane region" description="Helical" evidence="8">
    <location>
        <begin position="301"/>
        <end position="326"/>
    </location>
</feature>
<reference evidence="10 11" key="1">
    <citation type="submission" date="2020-02" db="EMBL/GenBank/DDBJ databases">
        <title>Whole Genome Shotgun Sequence of Streptomyces sp. strain CWH03.</title>
        <authorList>
            <person name="Dohra H."/>
            <person name="Kodani S."/>
            <person name="Yamamura H."/>
        </authorList>
    </citation>
    <scope>NUCLEOTIDE SEQUENCE [LARGE SCALE GENOMIC DNA]</scope>
    <source>
        <strain evidence="10 11">CWH03</strain>
    </source>
</reference>
<dbReference type="InterPro" id="IPR036259">
    <property type="entry name" value="MFS_trans_sf"/>
</dbReference>
<evidence type="ECO:0000256" key="8">
    <source>
        <dbReference type="SAM" id="Phobius"/>
    </source>
</evidence>
<feature type="transmembrane region" description="Helical" evidence="8">
    <location>
        <begin position="141"/>
        <end position="162"/>
    </location>
</feature>
<evidence type="ECO:0000256" key="6">
    <source>
        <dbReference type="ARBA" id="ARBA00023136"/>
    </source>
</evidence>
<evidence type="ECO:0000256" key="4">
    <source>
        <dbReference type="ARBA" id="ARBA00022692"/>
    </source>
</evidence>
<dbReference type="InterPro" id="IPR011701">
    <property type="entry name" value="MFS"/>
</dbReference>
<evidence type="ECO:0000259" key="9">
    <source>
        <dbReference type="PROSITE" id="PS50850"/>
    </source>
</evidence>
<protein>
    <submittedName>
        <fullName evidence="10">MFS transporter</fullName>
    </submittedName>
</protein>
<organism evidence="10 11">
    <name type="scientific">Streptomyces pacificus</name>
    <dbReference type="NCBI Taxonomy" id="2705029"/>
    <lineage>
        <taxon>Bacteria</taxon>
        <taxon>Bacillati</taxon>
        <taxon>Actinomycetota</taxon>
        <taxon>Actinomycetes</taxon>
        <taxon>Kitasatosporales</taxon>
        <taxon>Streptomycetaceae</taxon>
        <taxon>Streptomyces</taxon>
    </lineage>
</organism>
<comment type="caution">
    <text evidence="10">The sequence shown here is derived from an EMBL/GenBank/DDBJ whole genome shotgun (WGS) entry which is preliminary data.</text>
</comment>
<feature type="transmembrane region" description="Helical" evidence="8">
    <location>
        <begin position="201"/>
        <end position="221"/>
    </location>
</feature>
<feature type="transmembrane region" description="Helical" evidence="8">
    <location>
        <begin position="12"/>
        <end position="35"/>
    </location>
</feature>
<dbReference type="RefSeq" id="WP_173267572.1">
    <property type="nucleotide sequence ID" value="NZ_BLLG01000033.1"/>
</dbReference>
<dbReference type="PANTHER" id="PTHR42718">
    <property type="entry name" value="MAJOR FACILITATOR SUPERFAMILY MULTIDRUG TRANSPORTER MFSC"/>
    <property type="match status" value="1"/>
</dbReference>
<evidence type="ECO:0000256" key="2">
    <source>
        <dbReference type="ARBA" id="ARBA00022448"/>
    </source>
</evidence>
<dbReference type="InterPro" id="IPR020846">
    <property type="entry name" value="MFS_dom"/>
</dbReference>
<evidence type="ECO:0000256" key="1">
    <source>
        <dbReference type="ARBA" id="ARBA00004651"/>
    </source>
</evidence>
<evidence type="ECO:0000256" key="5">
    <source>
        <dbReference type="ARBA" id="ARBA00022989"/>
    </source>
</evidence>
<accession>A0A6A0B2H1</accession>
<evidence type="ECO:0000313" key="11">
    <source>
        <dbReference type="Proteomes" id="UP000484988"/>
    </source>
</evidence>
<proteinExistence type="predicted"/>
<dbReference type="EMBL" id="BLLG01000033">
    <property type="protein sequence ID" value="GFH39510.1"/>
    <property type="molecule type" value="Genomic_DNA"/>
</dbReference>
<keyword evidence="3" id="KW-1003">Cell membrane</keyword>
<evidence type="ECO:0000256" key="7">
    <source>
        <dbReference type="ARBA" id="ARBA00023251"/>
    </source>
</evidence>
<keyword evidence="11" id="KW-1185">Reference proteome</keyword>
<comment type="subcellular location">
    <subcellularLocation>
        <location evidence="1">Cell membrane</location>
        <topology evidence="1">Multi-pass membrane protein</topology>
    </subcellularLocation>
</comment>
<feature type="transmembrane region" description="Helical" evidence="8">
    <location>
        <begin position="111"/>
        <end position="129"/>
    </location>
</feature>
<feature type="transmembrane region" description="Helical" evidence="8">
    <location>
        <begin position="358"/>
        <end position="382"/>
    </location>
</feature>
<dbReference type="GO" id="GO:0022857">
    <property type="term" value="F:transmembrane transporter activity"/>
    <property type="evidence" value="ECO:0007669"/>
    <property type="project" value="InterPro"/>
</dbReference>
<sequence length="456" mass="46818">MSRDVSAHAGPKLMAALAGSQLLIALDFSIIYISLPDIGEDLRFSGASLQWIVSAYAIFFAGFLLLGGQLVDALGGGRVFLAAQSLFALASIGAAVSGAALPLIAARVCQGIAAALLVPAALALINAAYPPGPARNRALSIWGATGAMGLALGVVLGGVLLTLASWPWIFWINLPIIAGCLLAAGRLLLSPAGGTRHSLDIRGAVLASTTLVAIVMSLTEIAREGTWWLEVATTTGVACVTGTLFWLDQRRSSRPLIPAMLYSVRTLQVACLASALYWASFGAEFFLFTLYLQNESGYTPLAAGLAFLPLALTIGVGNIVTGVLAGRWDLRHLLALAYGIGASGLAVLAYAASSSGEYITAILPGVLLSGLGQGMAFAGTFITGTRDLPPERSGMGSALINTTQYTGGAIGLALLVVILGPKPDAGDFALAFSVTAVIALAVVAAVWAFLPPAKPR</sequence>
<feature type="transmembrane region" description="Helical" evidence="8">
    <location>
        <begin position="47"/>
        <end position="67"/>
    </location>
</feature>
<dbReference type="CDD" id="cd17321">
    <property type="entry name" value="MFS_MMR_MDR_like"/>
    <property type="match status" value="1"/>
</dbReference>
<name>A0A6A0B2H1_9ACTN</name>
<dbReference type="Proteomes" id="UP000484988">
    <property type="component" value="Unassembled WGS sequence"/>
</dbReference>
<gene>
    <name evidence="10" type="ORF">SCWH03_57780</name>
</gene>
<keyword evidence="2" id="KW-0813">Transport</keyword>
<dbReference type="Gene3D" id="1.20.1720.10">
    <property type="entry name" value="Multidrug resistance protein D"/>
    <property type="match status" value="1"/>
</dbReference>
<keyword evidence="5 8" id="KW-1133">Transmembrane helix</keyword>
<evidence type="ECO:0000256" key="3">
    <source>
        <dbReference type="ARBA" id="ARBA00022475"/>
    </source>
</evidence>
<feature type="transmembrane region" description="Helical" evidence="8">
    <location>
        <begin position="403"/>
        <end position="422"/>
    </location>
</feature>
<dbReference type="SUPFAM" id="SSF103473">
    <property type="entry name" value="MFS general substrate transporter"/>
    <property type="match status" value="1"/>
</dbReference>
<evidence type="ECO:0000313" key="10">
    <source>
        <dbReference type="EMBL" id="GFH39510.1"/>
    </source>
</evidence>
<feature type="transmembrane region" description="Helical" evidence="8">
    <location>
        <begin position="259"/>
        <end position="281"/>
    </location>
</feature>
<keyword evidence="4 8" id="KW-0812">Transmembrane</keyword>
<feature type="transmembrane region" description="Helical" evidence="8">
    <location>
        <begin position="227"/>
        <end position="247"/>
    </location>
</feature>
<dbReference type="AlphaFoldDB" id="A0A6A0B2H1"/>
<dbReference type="PROSITE" id="PS50850">
    <property type="entry name" value="MFS"/>
    <property type="match status" value="1"/>
</dbReference>
<feature type="transmembrane region" description="Helical" evidence="8">
    <location>
        <begin position="428"/>
        <end position="450"/>
    </location>
</feature>
<keyword evidence="7" id="KW-0046">Antibiotic resistance</keyword>
<dbReference type="GO" id="GO:0005886">
    <property type="term" value="C:plasma membrane"/>
    <property type="evidence" value="ECO:0007669"/>
    <property type="project" value="UniProtKB-SubCell"/>
</dbReference>